<dbReference type="Pfam" id="PF24139">
    <property type="entry name" value="TPR_TNPO3_IPO13_4th"/>
    <property type="match status" value="1"/>
</dbReference>
<gene>
    <name evidence="3" type="primary">LOC102667205</name>
    <name evidence="2" type="ORF">GLYMA_04G126700</name>
</gene>
<dbReference type="InterPro" id="IPR011989">
    <property type="entry name" value="ARM-like"/>
</dbReference>
<dbReference type="InterPro" id="IPR058537">
    <property type="entry name" value="TPR_TNPO3_IPO13_4th"/>
</dbReference>
<dbReference type="PANTHER" id="PTHR12363">
    <property type="entry name" value="TRANSPORTIN 3 AND IMPORTIN 13"/>
    <property type="match status" value="1"/>
</dbReference>
<dbReference type="PANTHER" id="PTHR12363:SF44">
    <property type="entry name" value="ARM REPEAT SUPERFAMILY PROTEIN"/>
    <property type="match status" value="1"/>
</dbReference>
<evidence type="ECO:0000256" key="1">
    <source>
        <dbReference type="SAM" id="MobiDB-lite"/>
    </source>
</evidence>
<evidence type="ECO:0000313" key="4">
    <source>
        <dbReference type="Proteomes" id="UP000008827"/>
    </source>
</evidence>
<evidence type="ECO:0000313" key="2">
    <source>
        <dbReference type="EMBL" id="KRH62721.1"/>
    </source>
</evidence>
<dbReference type="EMBL" id="CM000837">
    <property type="protein sequence ID" value="KRH62721.1"/>
    <property type="molecule type" value="Genomic_DNA"/>
</dbReference>
<dbReference type="ExpressionAtlas" id="K7KJS7">
    <property type="expression patterns" value="baseline"/>
</dbReference>
<dbReference type="Gene3D" id="1.25.10.10">
    <property type="entry name" value="Leucine-rich Repeat Variant"/>
    <property type="match status" value="1"/>
</dbReference>
<feature type="region of interest" description="Disordered" evidence="1">
    <location>
        <begin position="13"/>
        <end position="46"/>
    </location>
</feature>
<organism evidence="3">
    <name type="scientific">Glycine max</name>
    <name type="common">Soybean</name>
    <name type="synonym">Glycine hispida</name>
    <dbReference type="NCBI Taxonomy" id="3847"/>
    <lineage>
        <taxon>Eukaryota</taxon>
        <taxon>Viridiplantae</taxon>
        <taxon>Streptophyta</taxon>
        <taxon>Embryophyta</taxon>
        <taxon>Tracheophyta</taxon>
        <taxon>Spermatophyta</taxon>
        <taxon>Magnoliopsida</taxon>
        <taxon>eudicotyledons</taxon>
        <taxon>Gunneridae</taxon>
        <taxon>Pentapetalae</taxon>
        <taxon>rosids</taxon>
        <taxon>fabids</taxon>
        <taxon>Fabales</taxon>
        <taxon>Fabaceae</taxon>
        <taxon>Papilionoideae</taxon>
        <taxon>50 kb inversion clade</taxon>
        <taxon>NPAAA clade</taxon>
        <taxon>indigoferoid/millettioid clade</taxon>
        <taxon>Phaseoleae</taxon>
        <taxon>Glycine</taxon>
        <taxon>Glycine subgen. Soja</taxon>
    </lineage>
</organism>
<sequence>MFGSTRTALASCASSGKVASPTSTSSRRLPTTLPLPTSPRSSKDPLISPVDPDISLSLKQNPASYTQVLNASSRGLHRMRTVFSYLPISMATEPAADDLILSLLRVFWPILEKLFGSEHMENGNLSVAACRALSLAVRSSSQHFVTLLPKVLDWLSKNFVLFQSHECYIRIASIVIEEFGHLEEYGPLFVTSDDIPDIDKKK</sequence>
<dbReference type="InterPro" id="IPR051345">
    <property type="entry name" value="Importin_beta-like_NTR"/>
</dbReference>
<dbReference type="EnsemblPlants" id="KRH62721">
    <property type="protein sequence ID" value="KRH62721"/>
    <property type="gene ID" value="GLYMA_04G126700"/>
</dbReference>
<feature type="compositionally biased region" description="Low complexity" evidence="1">
    <location>
        <begin position="20"/>
        <end position="40"/>
    </location>
</feature>
<dbReference type="PaxDb" id="3847-GLYMA04G15361.1"/>
<reference evidence="2 3" key="1">
    <citation type="journal article" date="2010" name="Nature">
        <title>Genome sequence of the palaeopolyploid soybean.</title>
        <authorList>
            <person name="Schmutz J."/>
            <person name="Cannon S.B."/>
            <person name="Schlueter J."/>
            <person name="Ma J."/>
            <person name="Mitros T."/>
            <person name="Nelson W."/>
            <person name="Hyten D.L."/>
            <person name="Song Q."/>
            <person name="Thelen J.J."/>
            <person name="Cheng J."/>
            <person name="Xu D."/>
            <person name="Hellsten U."/>
            <person name="May G.D."/>
            <person name="Yu Y."/>
            <person name="Sakurai T."/>
            <person name="Umezawa T."/>
            <person name="Bhattacharyya M.K."/>
            <person name="Sandhu D."/>
            <person name="Valliyodan B."/>
            <person name="Lindquist E."/>
            <person name="Peto M."/>
            <person name="Grant D."/>
            <person name="Shu S."/>
            <person name="Goodstein D."/>
            <person name="Barry K."/>
            <person name="Futrell-Griggs M."/>
            <person name="Abernathy B."/>
            <person name="Du J."/>
            <person name="Tian Z."/>
            <person name="Zhu L."/>
            <person name="Gill N."/>
            <person name="Joshi T."/>
            <person name="Libault M."/>
            <person name="Sethuraman A."/>
            <person name="Zhang X.-C."/>
            <person name="Shinozaki K."/>
            <person name="Nguyen H.T."/>
            <person name="Wing R.A."/>
            <person name="Cregan P."/>
            <person name="Specht J."/>
            <person name="Grimwood J."/>
            <person name="Rokhsar D."/>
            <person name="Stacey G."/>
            <person name="Shoemaker R.C."/>
            <person name="Jackson S.A."/>
        </authorList>
    </citation>
    <scope>NUCLEOTIDE SEQUENCE [LARGE SCALE GENOMIC DNA]</scope>
    <source>
        <strain evidence="3">cv. Williams 82</strain>
        <tissue evidence="2">Callus</tissue>
    </source>
</reference>
<dbReference type="Gramene" id="KRH62721">
    <property type="protein sequence ID" value="KRH62721"/>
    <property type="gene ID" value="GLYMA_04G126700"/>
</dbReference>
<protein>
    <submittedName>
        <fullName evidence="2 3">Uncharacterized protein</fullName>
    </submittedName>
</protein>
<dbReference type="AlphaFoldDB" id="K7KJS7"/>
<name>K7KJS7_SOYBN</name>
<reference evidence="3" key="2">
    <citation type="submission" date="2018-02" db="UniProtKB">
        <authorList>
            <consortium name="EnsemblPlants"/>
        </authorList>
    </citation>
    <scope>IDENTIFICATION</scope>
    <source>
        <strain evidence="3">Williams 82</strain>
    </source>
</reference>
<reference evidence="2" key="3">
    <citation type="submission" date="2018-07" db="EMBL/GenBank/DDBJ databases">
        <title>WGS assembly of Glycine max.</title>
        <authorList>
            <person name="Schmutz J."/>
            <person name="Cannon S."/>
            <person name="Schlueter J."/>
            <person name="Ma J."/>
            <person name="Mitros T."/>
            <person name="Nelson W."/>
            <person name="Hyten D."/>
            <person name="Song Q."/>
            <person name="Thelen J."/>
            <person name="Cheng J."/>
            <person name="Xu D."/>
            <person name="Hellsten U."/>
            <person name="May G."/>
            <person name="Yu Y."/>
            <person name="Sakurai T."/>
            <person name="Umezawa T."/>
            <person name="Bhattacharyya M."/>
            <person name="Sandhu D."/>
            <person name="Valliyodan B."/>
            <person name="Lindquist E."/>
            <person name="Peto M."/>
            <person name="Grant D."/>
            <person name="Shu S."/>
            <person name="Goodstein D."/>
            <person name="Barry K."/>
            <person name="Futrell-Griggs M."/>
            <person name="Abernathy B."/>
            <person name="Du J."/>
            <person name="Tian Z."/>
            <person name="Zhu L."/>
            <person name="Gill N."/>
            <person name="Joshi T."/>
            <person name="Libault M."/>
            <person name="Sethuraman A."/>
            <person name="Zhang X."/>
            <person name="Shinozaki K."/>
            <person name="Nguyen H."/>
            <person name="Wing R."/>
            <person name="Cregan P."/>
            <person name="Specht J."/>
            <person name="Grimwood J."/>
            <person name="Rokhsar D."/>
            <person name="Stacey G."/>
            <person name="Shoemaker R."/>
            <person name="Jackson S."/>
        </authorList>
    </citation>
    <scope>NUCLEOTIDE SEQUENCE</scope>
    <source>
        <tissue evidence="2">Callus</tissue>
    </source>
</reference>
<dbReference type="SMR" id="K7KJS7"/>
<dbReference type="STRING" id="3847.K7KJS7"/>
<evidence type="ECO:0000313" key="3">
    <source>
        <dbReference type="EnsemblPlants" id="KRH62721"/>
    </source>
</evidence>
<proteinExistence type="predicted"/>
<accession>K7KJS7</accession>
<dbReference type="Proteomes" id="UP000008827">
    <property type="component" value="Chromosome 4"/>
</dbReference>
<keyword evidence="4" id="KW-1185">Reference proteome</keyword>